<dbReference type="InterPro" id="IPR007694">
    <property type="entry name" value="DNA_helicase_DnaB-like_C"/>
</dbReference>
<evidence type="ECO:0000313" key="3">
    <source>
        <dbReference type="Proteomes" id="UP001254165"/>
    </source>
</evidence>
<dbReference type="Proteomes" id="UP001254165">
    <property type="component" value="Unassembled WGS sequence"/>
</dbReference>
<reference evidence="2 3" key="1">
    <citation type="submission" date="2023-07" db="EMBL/GenBank/DDBJ databases">
        <title>Novel species of Thermanaerothrix with wide hydrolytic capabilities.</title>
        <authorList>
            <person name="Zayulina K.S."/>
            <person name="Podosokorskaya O.A."/>
            <person name="Elcheninov A.G."/>
        </authorList>
    </citation>
    <scope>NUCLEOTIDE SEQUENCE [LARGE SCALE GENOMIC DNA]</scope>
    <source>
        <strain evidence="2 3">4228-RoL</strain>
        <plasmid evidence="2">p4228-RoL</plasmid>
    </source>
</reference>
<dbReference type="Gene3D" id="3.40.50.300">
    <property type="entry name" value="P-loop containing nucleotide triphosphate hydrolases"/>
    <property type="match status" value="1"/>
</dbReference>
<accession>A0ABU3NTN6</accession>
<dbReference type="EMBL" id="JAUHMF010000010">
    <property type="protein sequence ID" value="MDT8899583.1"/>
    <property type="molecule type" value="Genomic_DNA"/>
</dbReference>
<protein>
    <submittedName>
        <fullName evidence="2">DnaB-like helicase C-terminal domain-containing protein</fullName>
    </submittedName>
</protein>
<name>A0ABU3NTN6_9CHLR</name>
<dbReference type="SUPFAM" id="SSF52540">
    <property type="entry name" value="P-loop containing nucleoside triphosphate hydrolases"/>
    <property type="match status" value="1"/>
</dbReference>
<keyword evidence="2" id="KW-0614">Plasmid</keyword>
<dbReference type="RefSeq" id="WP_315626240.1">
    <property type="nucleotide sequence ID" value="NZ_JAUHMF010000010.1"/>
</dbReference>
<comment type="caution">
    <text evidence="2">The sequence shown here is derived from an EMBL/GenBank/DDBJ whole genome shotgun (WGS) entry which is preliminary data.</text>
</comment>
<organism evidence="2 3">
    <name type="scientific">Thermanaerothrix solaris</name>
    <dbReference type="NCBI Taxonomy" id="3058434"/>
    <lineage>
        <taxon>Bacteria</taxon>
        <taxon>Bacillati</taxon>
        <taxon>Chloroflexota</taxon>
        <taxon>Anaerolineae</taxon>
        <taxon>Anaerolineales</taxon>
        <taxon>Anaerolineaceae</taxon>
        <taxon>Thermanaerothrix</taxon>
    </lineage>
</organism>
<sequence>MPIDLDLLERTWNDPYSPFFSHFDLAFWGGGLTLLAAAPGTGKTSWLLQMAAEAAYRNIPAALICYEHTPDELFYRLVNQARAICWGPHHWGAEYEEEKFLNVLAPRTRVTLIQAHDNQDTVRAIRQTLIEDHAFTPGQPAFLAIDYLQRIPVLNATGLVREDIRSGEAAAALRELARETGWAVIAAAAVRSNAFTPTDSEFHPDLSLLLGDERVAYEPDRIIYLQRKHSLPCQCCARLTAYVLKDRTAPLRAIPLLFWGGRFTIAKLDTTSGIATPVDEDKNDEILI</sequence>
<keyword evidence="3" id="KW-1185">Reference proteome</keyword>
<dbReference type="InterPro" id="IPR027417">
    <property type="entry name" value="P-loop_NTPase"/>
</dbReference>
<geneLocation type="plasmid" evidence="2">
    <name>p4228-RoL</name>
</geneLocation>
<feature type="domain" description="SF4 helicase" evidence="1">
    <location>
        <begin position="30"/>
        <end position="259"/>
    </location>
</feature>
<evidence type="ECO:0000259" key="1">
    <source>
        <dbReference type="Pfam" id="PF03796"/>
    </source>
</evidence>
<proteinExistence type="predicted"/>
<dbReference type="Pfam" id="PF03796">
    <property type="entry name" value="DnaB_C"/>
    <property type="match status" value="1"/>
</dbReference>
<evidence type="ECO:0000313" key="2">
    <source>
        <dbReference type="EMBL" id="MDT8899583.1"/>
    </source>
</evidence>
<gene>
    <name evidence="2" type="ORF">QYE77_15060</name>
</gene>